<dbReference type="Pfam" id="PF17820">
    <property type="entry name" value="PDZ_6"/>
    <property type="match status" value="2"/>
</dbReference>
<dbReference type="SMART" id="SM00228">
    <property type="entry name" value="PDZ"/>
    <property type="match status" value="2"/>
</dbReference>
<evidence type="ECO:0000256" key="3">
    <source>
        <dbReference type="ARBA" id="ARBA00007931"/>
    </source>
</evidence>
<dbReference type="NCBIfam" id="TIGR00054">
    <property type="entry name" value="RIP metalloprotease RseP"/>
    <property type="match status" value="1"/>
</dbReference>
<name>A0A928YSZ6_9GAMM</name>
<dbReference type="InterPro" id="IPR001478">
    <property type="entry name" value="PDZ"/>
</dbReference>
<comment type="cofactor">
    <cofactor evidence="1 11">
        <name>Zn(2+)</name>
        <dbReference type="ChEBI" id="CHEBI:29105"/>
    </cofactor>
</comment>
<evidence type="ECO:0000313" key="13">
    <source>
        <dbReference type="EMBL" id="MBE8716936.1"/>
    </source>
</evidence>
<dbReference type="SUPFAM" id="SSF50156">
    <property type="entry name" value="PDZ domain-like"/>
    <property type="match status" value="2"/>
</dbReference>
<dbReference type="Pfam" id="PF02163">
    <property type="entry name" value="Peptidase_M50"/>
    <property type="match status" value="1"/>
</dbReference>
<feature type="transmembrane region" description="Helical" evidence="11">
    <location>
        <begin position="98"/>
        <end position="120"/>
    </location>
</feature>
<evidence type="ECO:0000313" key="14">
    <source>
        <dbReference type="Proteomes" id="UP000652567"/>
    </source>
</evidence>
<evidence type="ECO:0000256" key="10">
    <source>
        <dbReference type="ARBA" id="ARBA00023136"/>
    </source>
</evidence>
<organism evidence="13 14">
    <name type="scientific">Cellvibrio polysaccharolyticus</name>
    <dbReference type="NCBI Taxonomy" id="2082724"/>
    <lineage>
        <taxon>Bacteria</taxon>
        <taxon>Pseudomonadati</taxon>
        <taxon>Pseudomonadota</taxon>
        <taxon>Gammaproteobacteria</taxon>
        <taxon>Cellvibrionales</taxon>
        <taxon>Cellvibrionaceae</taxon>
        <taxon>Cellvibrio</taxon>
    </lineage>
</organism>
<protein>
    <recommendedName>
        <fullName evidence="11">Zinc metalloprotease</fullName>
        <ecNumber evidence="11">3.4.24.-</ecNumber>
    </recommendedName>
</protein>
<reference evidence="13" key="1">
    <citation type="submission" date="2018-07" db="EMBL/GenBank/DDBJ databases">
        <title>Genome assembly of strain Ka43.</title>
        <authorList>
            <person name="Kukolya J."/>
            <person name="Nagy I."/>
            <person name="Horvath B."/>
            <person name="Toth A."/>
        </authorList>
    </citation>
    <scope>NUCLEOTIDE SEQUENCE</scope>
    <source>
        <strain evidence="13">KB43</strain>
    </source>
</reference>
<evidence type="ECO:0000256" key="7">
    <source>
        <dbReference type="ARBA" id="ARBA00022833"/>
    </source>
</evidence>
<dbReference type="GO" id="GO:0006508">
    <property type="term" value="P:proteolysis"/>
    <property type="evidence" value="ECO:0007669"/>
    <property type="project" value="UniProtKB-KW"/>
</dbReference>
<keyword evidence="14" id="KW-1185">Reference proteome</keyword>
<feature type="transmembrane region" description="Helical" evidence="11">
    <location>
        <begin position="7"/>
        <end position="28"/>
    </location>
</feature>
<sequence length="450" mass="49052">MAVIETILWFLVALIVLVAVHEFGHFYVARLCGVKVLRFSIGFGKVLLKRVDRHGTEFAFAAIPLGGYVRMLDERDGNVAPEDLPHTFNRKNLWQRSAVIIAGPLANFILALLLFWGLFLGGQRDAAPVIGSIAPGSPAAYAGLDVGQEIIEIDGEATPTRQAVYQQLLRRLGESGVMRFTSRYPESEFLYHSEARLDGWLRGETDPDPLEGIGLSFYIPEVEAVAVEVLPDSAAERAGIKAGDRILHADGERVNNGQAWIDLVKERAGKTFPVEVERNGQVSILAITPESIEDGGVSYGRVGMTLKQASWPEEMLRDYHYSIPGALVASAEKTWDTTGFVFLSIKKLLVGEISAKNLSGPVSIAKVAGSSAQSGWKNFIAFLALLSIFLGVFNLLPIPMLDGGHLLFFLIEAIKGSPVSEKTQLAGYQVGLFLVIGLSLVALYNDIMRL</sequence>
<proteinExistence type="inferred from homology"/>
<dbReference type="EMBL" id="PRDL01000001">
    <property type="protein sequence ID" value="MBE8716936.1"/>
    <property type="molecule type" value="Genomic_DNA"/>
</dbReference>
<comment type="caution">
    <text evidence="13">The sequence shown here is derived from an EMBL/GenBank/DDBJ whole genome shotgun (WGS) entry which is preliminary data.</text>
</comment>
<dbReference type="AlphaFoldDB" id="A0A928YSZ6"/>
<comment type="similarity">
    <text evidence="3 11">Belongs to the peptidase M50B family.</text>
</comment>
<dbReference type="GO" id="GO:0004222">
    <property type="term" value="F:metalloendopeptidase activity"/>
    <property type="evidence" value="ECO:0007669"/>
    <property type="project" value="InterPro"/>
</dbReference>
<dbReference type="InterPro" id="IPR004387">
    <property type="entry name" value="Pept_M50_Zn"/>
</dbReference>
<dbReference type="GO" id="GO:0016020">
    <property type="term" value="C:membrane"/>
    <property type="evidence" value="ECO:0007669"/>
    <property type="project" value="UniProtKB-SubCell"/>
</dbReference>
<feature type="domain" description="PDZ" evidence="12">
    <location>
        <begin position="117"/>
        <end position="176"/>
    </location>
</feature>
<dbReference type="Gene3D" id="2.30.42.10">
    <property type="match status" value="2"/>
</dbReference>
<dbReference type="InterPro" id="IPR041489">
    <property type="entry name" value="PDZ_6"/>
</dbReference>
<accession>A0A928YSZ6</accession>
<feature type="transmembrane region" description="Helical" evidence="11">
    <location>
        <begin position="379"/>
        <end position="400"/>
    </location>
</feature>
<keyword evidence="8 11" id="KW-1133">Transmembrane helix</keyword>
<dbReference type="PANTHER" id="PTHR42837">
    <property type="entry name" value="REGULATOR OF SIGMA-E PROTEASE RSEP"/>
    <property type="match status" value="1"/>
</dbReference>
<evidence type="ECO:0000256" key="2">
    <source>
        <dbReference type="ARBA" id="ARBA00004141"/>
    </source>
</evidence>
<dbReference type="CDD" id="cd06163">
    <property type="entry name" value="S2P-M50_PDZ_RseP-like"/>
    <property type="match status" value="2"/>
</dbReference>
<dbReference type="CDD" id="cd23081">
    <property type="entry name" value="cpPDZ_EcRseP-like"/>
    <property type="match status" value="1"/>
</dbReference>
<keyword evidence="11" id="KW-0479">Metal-binding</keyword>
<dbReference type="InterPro" id="IPR036034">
    <property type="entry name" value="PDZ_sf"/>
</dbReference>
<dbReference type="PANTHER" id="PTHR42837:SF2">
    <property type="entry name" value="MEMBRANE METALLOPROTEASE ARASP2, CHLOROPLASTIC-RELATED"/>
    <property type="match status" value="1"/>
</dbReference>
<dbReference type="PROSITE" id="PS50106">
    <property type="entry name" value="PDZ"/>
    <property type="match status" value="1"/>
</dbReference>
<comment type="subcellular location">
    <subcellularLocation>
        <location evidence="2">Membrane</location>
        <topology evidence="2">Multi-pass membrane protein</topology>
    </subcellularLocation>
</comment>
<evidence type="ECO:0000256" key="9">
    <source>
        <dbReference type="ARBA" id="ARBA00023049"/>
    </source>
</evidence>
<evidence type="ECO:0000256" key="6">
    <source>
        <dbReference type="ARBA" id="ARBA00022801"/>
    </source>
</evidence>
<dbReference type="EC" id="3.4.24.-" evidence="11"/>
<keyword evidence="6 11" id="KW-0378">Hydrolase</keyword>
<evidence type="ECO:0000256" key="4">
    <source>
        <dbReference type="ARBA" id="ARBA00022670"/>
    </source>
</evidence>
<dbReference type="GO" id="GO:0046872">
    <property type="term" value="F:metal ion binding"/>
    <property type="evidence" value="ECO:0007669"/>
    <property type="project" value="UniProtKB-KW"/>
</dbReference>
<evidence type="ECO:0000256" key="8">
    <source>
        <dbReference type="ARBA" id="ARBA00022989"/>
    </source>
</evidence>
<keyword evidence="5 11" id="KW-0812">Transmembrane</keyword>
<keyword evidence="9 11" id="KW-0482">Metalloprotease</keyword>
<dbReference type="Proteomes" id="UP000652567">
    <property type="component" value="Unassembled WGS sequence"/>
</dbReference>
<keyword evidence="10 11" id="KW-0472">Membrane</keyword>
<dbReference type="InterPro" id="IPR008915">
    <property type="entry name" value="Peptidase_M50"/>
</dbReference>
<evidence type="ECO:0000256" key="11">
    <source>
        <dbReference type="RuleBase" id="RU362031"/>
    </source>
</evidence>
<evidence type="ECO:0000259" key="12">
    <source>
        <dbReference type="PROSITE" id="PS50106"/>
    </source>
</evidence>
<evidence type="ECO:0000256" key="1">
    <source>
        <dbReference type="ARBA" id="ARBA00001947"/>
    </source>
</evidence>
<gene>
    <name evidence="13" type="primary">rseP</name>
    <name evidence="13" type="ORF">C4F51_06995</name>
</gene>
<keyword evidence="4" id="KW-0645">Protease</keyword>
<evidence type="ECO:0000256" key="5">
    <source>
        <dbReference type="ARBA" id="ARBA00022692"/>
    </source>
</evidence>
<dbReference type="RefSeq" id="WP_193908398.1">
    <property type="nucleotide sequence ID" value="NZ_PRDL01000001.1"/>
</dbReference>
<keyword evidence="7 11" id="KW-0862">Zinc</keyword>
<feature type="transmembrane region" description="Helical" evidence="11">
    <location>
        <begin position="425"/>
        <end position="444"/>
    </location>
</feature>